<organism evidence="1 2">
    <name type="scientific">Jaapia argillacea MUCL 33604</name>
    <dbReference type="NCBI Taxonomy" id="933084"/>
    <lineage>
        <taxon>Eukaryota</taxon>
        <taxon>Fungi</taxon>
        <taxon>Dikarya</taxon>
        <taxon>Basidiomycota</taxon>
        <taxon>Agaricomycotina</taxon>
        <taxon>Agaricomycetes</taxon>
        <taxon>Agaricomycetidae</taxon>
        <taxon>Jaapiales</taxon>
        <taxon>Jaapiaceae</taxon>
        <taxon>Jaapia</taxon>
    </lineage>
</organism>
<reference evidence="2" key="1">
    <citation type="journal article" date="2014" name="Proc. Natl. Acad. Sci. U.S.A.">
        <title>Extensive sampling of basidiomycete genomes demonstrates inadequacy of the white-rot/brown-rot paradigm for wood decay fungi.</title>
        <authorList>
            <person name="Riley R."/>
            <person name="Salamov A.A."/>
            <person name="Brown D.W."/>
            <person name="Nagy L.G."/>
            <person name="Floudas D."/>
            <person name="Held B.W."/>
            <person name="Levasseur A."/>
            <person name="Lombard V."/>
            <person name="Morin E."/>
            <person name="Otillar R."/>
            <person name="Lindquist E.A."/>
            <person name="Sun H."/>
            <person name="LaButti K.M."/>
            <person name="Schmutz J."/>
            <person name="Jabbour D."/>
            <person name="Luo H."/>
            <person name="Baker S.E."/>
            <person name="Pisabarro A.G."/>
            <person name="Walton J.D."/>
            <person name="Blanchette R.A."/>
            <person name="Henrissat B."/>
            <person name="Martin F."/>
            <person name="Cullen D."/>
            <person name="Hibbett D.S."/>
            <person name="Grigoriev I.V."/>
        </authorList>
    </citation>
    <scope>NUCLEOTIDE SEQUENCE [LARGE SCALE GENOMIC DNA]</scope>
    <source>
        <strain evidence="2">MUCL 33604</strain>
    </source>
</reference>
<evidence type="ECO:0000313" key="2">
    <source>
        <dbReference type="Proteomes" id="UP000027265"/>
    </source>
</evidence>
<dbReference type="Proteomes" id="UP000027265">
    <property type="component" value="Unassembled WGS sequence"/>
</dbReference>
<name>A0A067QFR6_9AGAM</name>
<dbReference type="EMBL" id="KL197711">
    <property type="protein sequence ID" value="KDQ62362.1"/>
    <property type="molecule type" value="Genomic_DNA"/>
</dbReference>
<dbReference type="HOGENOM" id="CLU_2386473_0_0_1"/>
<dbReference type="InParanoid" id="A0A067QFR6"/>
<dbReference type="OrthoDB" id="3349377at2759"/>
<dbReference type="AlphaFoldDB" id="A0A067QFR6"/>
<accession>A0A067QFR6</accession>
<evidence type="ECO:0000313" key="1">
    <source>
        <dbReference type="EMBL" id="KDQ62362.1"/>
    </source>
</evidence>
<proteinExistence type="predicted"/>
<sequence>MASQHAIPQIPGSPVPGCFLAQSPVKSIRIVSLGWSAHVVVNAIYFGLTLYKSVTSVPFAGLTSRESWKLAPLLRLFIRDGTVYFLIILGECRK</sequence>
<gene>
    <name evidence="1" type="ORF">JAAARDRAFT_457862</name>
</gene>
<protein>
    <submittedName>
        <fullName evidence="1">Uncharacterized protein</fullName>
    </submittedName>
</protein>
<keyword evidence="2" id="KW-1185">Reference proteome</keyword>